<keyword evidence="3" id="KW-1185">Reference proteome</keyword>
<proteinExistence type="predicted"/>
<dbReference type="Proteomes" id="UP000887159">
    <property type="component" value="Unassembled WGS sequence"/>
</dbReference>
<reference evidence="2" key="1">
    <citation type="submission" date="2020-08" db="EMBL/GenBank/DDBJ databases">
        <title>Multicomponent nature underlies the extraordinary mechanical properties of spider dragline silk.</title>
        <authorList>
            <person name="Kono N."/>
            <person name="Nakamura H."/>
            <person name="Mori M."/>
            <person name="Yoshida Y."/>
            <person name="Ohtoshi R."/>
            <person name="Malay A.D."/>
            <person name="Moran D.A.P."/>
            <person name="Tomita M."/>
            <person name="Numata K."/>
            <person name="Arakawa K."/>
        </authorList>
    </citation>
    <scope>NUCLEOTIDE SEQUENCE</scope>
</reference>
<name>A0A8X6UXU1_TRICX</name>
<evidence type="ECO:0000256" key="1">
    <source>
        <dbReference type="SAM" id="MobiDB-lite"/>
    </source>
</evidence>
<accession>A0A8X6UXU1</accession>
<feature type="region of interest" description="Disordered" evidence="1">
    <location>
        <begin position="68"/>
        <end position="89"/>
    </location>
</feature>
<evidence type="ECO:0000313" key="3">
    <source>
        <dbReference type="Proteomes" id="UP000887159"/>
    </source>
</evidence>
<dbReference type="EMBL" id="BMAU01021136">
    <property type="protein sequence ID" value="GFX91813.1"/>
    <property type="molecule type" value="Genomic_DNA"/>
</dbReference>
<sequence>MSTMGDFTNAENADMHFIYCRTNVMAERRYECITCYILIDDCLVTEFFHRLHRPLRETRSFHVTRHNADRRRTVRSSSPKESILNFVAD</sequence>
<gene>
    <name evidence="2" type="ORF">TNCV_3530121</name>
</gene>
<evidence type="ECO:0000313" key="2">
    <source>
        <dbReference type="EMBL" id="GFX91813.1"/>
    </source>
</evidence>
<organism evidence="2 3">
    <name type="scientific">Trichonephila clavipes</name>
    <name type="common">Golden silk orbweaver</name>
    <name type="synonym">Nephila clavipes</name>
    <dbReference type="NCBI Taxonomy" id="2585209"/>
    <lineage>
        <taxon>Eukaryota</taxon>
        <taxon>Metazoa</taxon>
        <taxon>Ecdysozoa</taxon>
        <taxon>Arthropoda</taxon>
        <taxon>Chelicerata</taxon>
        <taxon>Arachnida</taxon>
        <taxon>Araneae</taxon>
        <taxon>Araneomorphae</taxon>
        <taxon>Entelegynae</taxon>
        <taxon>Araneoidea</taxon>
        <taxon>Nephilidae</taxon>
        <taxon>Trichonephila</taxon>
    </lineage>
</organism>
<protein>
    <submittedName>
        <fullName evidence="2">Uncharacterized protein</fullName>
    </submittedName>
</protein>
<comment type="caution">
    <text evidence="2">The sequence shown here is derived from an EMBL/GenBank/DDBJ whole genome shotgun (WGS) entry which is preliminary data.</text>
</comment>
<dbReference type="AlphaFoldDB" id="A0A8X6UXU1"/>